<gene>
    <name evidence="1" type="ORF">UFOVP777_30</name>
</gene>
<dbReference type="SUPFAM" id="SSF46785">
    <property type="entry name" value="Winged helix' DNA-binding domain"/>
    <property type="match status" value="1"/>
</dbReference>
<proteinExistence type="predicted"/>
<reference evidence="1" key="1">
    <citation type="submission" date="2020-04" db="EMBL/GenBank/DDBJ databases">
        <authorList>
            <person name="Chiriac C."/>
            <person name="Salcher M."/>
            <person name="Ghai R."/>
            <person name="Kavagutti S V."/>
        </authorList>
    </citation>
    <scope>NUCLEOTIDE SEQUENCE</scope>
</reference>
<sequence length="74" mass="8097">MPVGNWSKKTKKTGAPAMLLKYLEENGGSTTKPTSALAKILGLNASTLKLGVLHLQQRGFITQRDDDRRLSLCK</sequence>
<name>A0A6J5NS93_9CAUD</name>
<accession>A0A6J5NS93</accession>
<protein>
    <submittedName>
        <fullName evidence="1">Uncharacterized protein</fullName>
    </submittedName>
</protein>
<dbReference type="EMBL" id="LR796723">
    <property type="protein sequence ID" value="CAB4162239.1"/>
    <property type="molecule type" value="Genomic_DNA"/>
</dbReference>
<dbReference type="InterPro" id="IPR036390">
    <property type="entry name" value="WH_DNA-bd_sf"/>
</dbReference>
<organism evidence="1">
    <name type="scientific">uncultured Caudovirales phage</name>
    <dbReference type="NCBI Taxonomy" id="2100421"/>
    <lineage>
        <taxon>Viruses</taxon>
        <taxon>Duplodnaviria</taxon>
        <taxon>Heunggongvirae</taxon>
        <taxon>Uroviricota</taxon>
        <taxon>Caudoviricetes</taxon>
        <taxon>Peduoviridae</taxon>
        <taxon>Maltschvirus</taxon>
        <taxon>Maltschvirus maltsch</taxon>
    </lineage>
</organism>
<evidence type="ECO:0000313" key="1">
    <source>
        <dbReference type="EMBL" id="CAB4162239.1"/>
    </source>
</evidence>